<organism evidence="1 2">
    <name type="scientific">Candidatus Magasanikbacteria bacterium RIFOXYC12_FULL_33_11</name>
    <dbReference type="NCBI Taxonomy" id="1798701"/>
    <lineage>
        <taxon>Bacteria</taxon>
        <taxon>Candidatus Magasanikiibacteriota</taxon>
    </lineage>
</organism>
<evidence type="ECO:0000313" key="1">
    <source>
        <dbReference type="EMBL" id="OGH85928.1"/>
    </source>
</evidence>
<gene>
    <name evidence="1" type="ORF">A2493_02545</name>
</gene>
<protein>
    <submittedName>
        <fullName evidence="1">Uncharacterized protein</fullName>
    </submittedName>
</protein>
<dbReference type="Proteomes" id="UP000178349">
    <property type="component" value="Unassembled WGS sequence"/>
</dbReference>
<name>A0A1F6NQ07_9BACT</name>
<reference evidence="1 2" key="1">
    <citation type="journal article" date="2016" name="Nat. Commun.">
        <title>Thousands of microbial genomes shed light on interconnected biogeochemical processes in an aquifer system.</title>
        <authorList>
            <person name="Anantharaman K."/>
            <person name="Brown C.T."/>
            <person name="Hug L.A."/>
            <person name="Sharon I."/>
            <person name="Castelle C.J."/>
            <person name="Probst A.J."/>
            <person name="Thomas B.C."/>
            <person name="Singh A."/>
            <person name="Wilkins M.J."/>
            <person name="Karaoz U."/>
            <person name="Brodie E.L."/>
            <person name="Williams K.H."/>
            <person name="Hubbard S.S."/>
            <person name="Banfield J.F."/>
        </authorList>
    </citation>
    <scope>NUCLEOTIDE SEQUENCE [LARGE SCALE GENOMIC DNA]</scope>
</reference>
<sequence length="138" mass="15872">MLNAPLYDIWQAGERELAKQLQCDDADILSQGMLAAQQLIEAGHRYTDFDWRNLVDSAHQAIGTMSRELEIHLADFCHATKGSISYQKSLGHLRKLVCYYDTLYEMITSMPTKMFKDLDRWCIKRAGRIIKEFGIRGA</sequence>
<accession>A0A1F6NQ07</accession>
<comment type="caution">
    <text evidence="1">The sequence shown here is derived from an EMBL/GenBank/DDBJ whole genome shotgun (WGS) entry which is preliminary data.</text>
</comment>
<evidence type="ECO:0000313" key="2">
    <source>
        <dbReference type="Proteomes" id="UP000178349"/>
    </source>
</evidence>
<proteinExistence type="predicted"/>
<dbReference type="EMBL" id="MFQW01000034">
    <property type="protein sequence ID" value="OGH85928.1"/>
    <property type="molecule type" value="Genomic_DNA"/>
</dbReference>
<dbReference type="AlphaFoldDB" id="A0A1F6NQ07"/>